<feature type="transmembrane region" description="Helical" evidence="10">
    <location>
        <begin position="20"/>
        <end position="40"/>
    </location>
</feature>
<keyword evidence="6 10" id="KW-0812">Transmembrane</keyword>
<organism evidence="11 12">
    <name type="scientific">Henriciella pelagia</name>
    <dbReference type="NCBI Taxonomy" id="1977912"/>
    <lineage>
        <taxon>Bacteria</taxon>
        <taxon>Pseudomonadati</taxon>
        <taxon>Pseudomonadota</taxon>
        <taxon>Alphaproteobacteria</taxon>
        <taxon>Hyphomonadales</taxon>
        <taxon>Hyphomonadaceae</taxon>
        <taxon>Henriciella</taxon>
    </lineage>
</organism>
<name>A0ABQ1JVJ2_9PROT</name>
<evidence type="ECO:0000256" key="7">
    <source>
        <dbReference type="ARBA" id="ARBA00022779"/>
    </source>
</evidence>
<dbReference type="EMBL" id="BMKF01000002">
    <property type="protein sequence ID" value="GGB75717.1"/>
    <property type="molecule type" value="Genomic_DNA"/>
</dbReference>
<gene>
    <name evidence="11" type="ORF">GCM10011503_25540</name>
</gene>
<keyword evidence="8 10" id="KW-1133">Transmembrane helix</keyword>
<evidence type="ECO:0000256" key="5">
    <source>
        <dbReference type="ARBA" id="ARBA00022500"/>
    </source>
</evidence>
<evidence type="ECO:0000313" key="12">
    <source>
        <dbReference type="Proteomes" id="UP000628854"/>
    </source>
</evidence>
<evidence type="ECO:0000256" key="10">
    <source>
        <dbReference type="RuleBase" id="RU364125"/>
    </source>
</evidence>
<evidence type="ECO:0000256" key="6">
    <source>
        <dbReference type="ARBA" id="ARBA00022692"/>
    </source>
</evidence>
<comment type="subcellular location">
    <subcellularLocation>
        <location evidence="10">Cell inner membrane</location>
    </subcellularLocation>
    <subcellularLocation>
        <location evidence="2">Cell membrane</location>
        <topology evidence="2">Single-pass membrane protein</topology>
    </subcellularLocation>
</comment>
<dbReference type="Proteomes" id="UP000628854">
    <property type="component" value="Unassembled WGS sequence"/>
</dbReference>
<keyword evidence="10" id="KW-0997">Cell inner membrane</keyword>
<evidence type="ECO:0000313" key="11">
    <source>
        <dbReference type="EMBL" id="GGB75717.1"/>
    </source>
</evidence>
<keyword evidence="5 10" id="KW-0145">Chemotaxis</keyword>
<keyword evidence="12" id="KW-1185">Reference proteome</keyword>
<dbReference type="RefSeq" id="WP_084391747.1">
    <property type="nucleotide sequence ID" value="NZ_BMKF01000002.1"/>
</dbReference>
<comment type="caution">
    <text evidence="11">The sequence shown here is derived from an EMBL/GenBank/DDBJ whole genome shotgun (WGS) entry which is preliminary data.</text>
</comment>
<sequence length="167" mass="18050">MPEETAITDTAPAEKSGGNIVNWAILAVVSAACSFAVVFFMSPPVTAESPVCTVATSSPPKGTPLAAPDQEYVELEELLVTIGNEPATRFVKIHTSIVTKKGNGEAIKKAEPMLADAFITYLRSVELSDFETTSFYPRMREQLAQRAELVLGDDVSRGVLITEFLLR</sequence>
<comment type="similarity">
    <text evidence="3 10">Belongs to the FliL family.</text>
</comment>
<evidence type="ECO:0000256" key="2">
    <source>
        <dbReference type="ARBA" id="ARBA00004162"/>
    </source>
</evidence>
<accession>A0ABQ1JVJ2</accession>
<evidence type="ECO:0000256" key="3">
    <source>
        <dbReference type="ARBA" id="ARBA00008281"/>
    </source>
</evidence>
<evidence type="ECO:0000256" key="9">
    <source>
        <dbReference type="ARBA" id="ARBA00023136"/>
    </source>
</evidence>
<proteinExistence type="inferred from homology"/>
<evidence type="ECO:0000256" key="4">
    <source>
        <dbReference type="ARBA" id="ARBA00022475"/>
    </source>
</evidence>
<keyword evidence="4" id="KW-1003">Cell membrane</keyword>
<evidence type="ECO:0000256" key="8">
    <source>
        <dbReference type="ARBA" id="ARBA00022989"/>
    </source>
</evidence>
<dbReference type="Pfam" id="PF03748">
    <property type="entry name" value="FliL"/>
    <property type="match status" value="1"/>
</dbReference>
<protein>
    <recommendedName>
        <fullName evidence="10">Flagellar protein FliL</fullName>
    </recommendedName>
</protein>
<reference evidence="12" key="1">
    <citation type="journal article" date="2019" name="Int. J. Syst. Evol. Microbiol.">
        <title>The Global Catalogue of Microorganisms (GCM) 10K type strain sequencing project: providing services to taxonomists for standard genome sequencing and annotation.</title>
        <authorList>
            <consortium name="The Broad Institute Genomics Platform"/>
            <consortium name="The Broad Institute Genome Sequencing Center for Infectious Disease"/>
            <person name="Wu L."/>
            <person name="Ma J."/>
        </authorList>
    </citation>
    <scope>NUCLEOTIDE SEQUENCE [LARGE SCALE GENOMIC DNA]</scope>
    <source>
        <strain evidence="12">CGMCC 1.15928</strain>
    </source>
</reference>
<evidence type="ECO:0000256" key="1">
    <source>
        <dbReference type="ARBA" id="ARBA00002254"/>
    </source>
</evidence>
<comment type="function">
    <text evidence="1 10">Controls the rotational direction of flagella during chemotaxis.</text>
</comment>
<dbReference type="InterPro" id="IPR005503">
    <property type="entry name" value="FliL"/>
</dbReference>
<keyword evidence="7 10" id="KW-0283">Flagellar rotation</keyword>
<keyword evidence="9 10" id="KW-0472">Membrane</keyword>